<proteinExistence type="predicted"/>
<dbReference type="Proteomes" id="UP000289738">
    <property type="component" value="Chromosome B05"/>
</dbReference>
<comment type="caution">
    <text evidence="1">The sequence shown here is derived from an EMBL/GenBank/DDBJ whole genome shotgun (WGS) entry which is preliminary data.</text>
</comment>
<name>A0A444Z1Q8_ARAHY</name>
<evidence type="ECO:0000313" key="1">
    <source>
        <dbReference type="EMBL" id="RYR08121.1"/>
    </source>
</evidence>
<gene>
    <name evidence="1" type="ORF">Ahy_B05g075670</name>
</gene>
<reference evidence="1 2" key="1">
    <citation type="submission" date="2019-01" db="EMBL/GenBank/DDBJ databases">
        <title>Sequencing of cultivated peanut Arachis hypogaea provides insights into genome evolution and oil improvement.</title>
        <authorList>
            <person name="Chen X."/>
        </authorList>
    </citation>
    <scope>NUCLEOTIDE SEQUENCE [LARGE SCALE GENOMIC DNA]</scope>
    <source>
        <strain evidence="2">cv. Fuhuasheng</strain>
        <tissue evidence="1">Leaves</tissue>
    </source>
</reference>
<evidence type="ECO:0000313" key="2">
    <source>
        <dbReference type="Proteomes" id="UP000289738"/>
    </source>
</evidence>
<protein>
    <submittedName>
        <fullName evidence="1">Uncharacterized protein</fullName>
    </submittedName>
</protein>
<dbReference type="AlphaFoldDB" id="A0A444Z1Q8"/>
<keyword evidence="2" id="KW-1185">Reference proteome</keyword>
<sequence length="88" mass="9234">MILTSSTKITLGAILLAREKTEKIEAPTLANCPLLKSSGLRRGSMTNSFKVSFTFSKTPISSKVTPISLGGITSASSSFSNSFSITTS</sequence>
<dbReference type="EMBL" id="SDMP01000015">
    <property type="protein sequence ID" value="RYR08121.1"/>
    <property type="molecule type" value="Genomic_DNA"/>
</dbReference>
<accession>A0A444Z1Q8</accession>
<organism evidence="1 2">
    <name type="scientific">Arachis hypogaea</name>
    <name type="common">Peanut</name>
    <dbReference type="NCBI Taxonomy" id="3818"/>
    <lineage>
        <taxon>Eukaryota</taxon>
        <taxon>Viridiplantae</taxon>
        <taxon>Streptophyta</taxon>
        <taxon>Embryophyta</taxon>
        <taxon>Tracheophyta</taxon>
        <taxon>Spermatophyta</taxon>
        <taxon>Magnoliopsida</taxon>
        <taxon>eudicotyledons</taxon>
        <taxon>Gunneridae</taxon>
        <taxon>Pentapetalae</taxon>
        <taxon>rosids</taxon>
        <taxon>fabids</taxon>
        <taxon>Fabales</taxon>
        <taxon>Fabaceae</taxon>
        <taxon>Papilionoideae</taxon>
        <taxon>50 kb inversion clade</taxon>
        <taxon>dalbergioids sensu lato</taxon>
        <taxon>Dalbergieae</taxon>
        <taxon>Pterocarpus clade</taxon>
        <taxon>Arachis</taxon>
    </lineage>
</organism>